<dbReference type="RefSeq" id="WP_050061364.1">
    <property type="nucleotide sequence ID" value="NZ_JACHEK010000011.1"/>
</dbReference>
<dbReference type="Proteomes" id="UP000538666">
    <property type="component" value="Unassembled WGS sequence"/>
</dbReference>
<dbReference type="PANTHER" id="PTHR30486:SF6">
    <property type="entry name" value="TYPE IV PILUS RETRACTATION ATPASE PILT"/>
    <property type="match status" value="1"/>
</dbReference>
<evidence type="ECO:0000259" key="2">
    <source>
        <dbReference type="Pfam" id="PF00437"/>
    </source>
</evidence>
<dbReference type="CDD" id="cd01130">
    <property type="entry name" value="VirB11-like_ATPase"/>
    <property type="match status" value="1"/>
</dbReference>
<keyword evidence="4" id="KW-1185">Reference proteome</keyword>
<name>A0A841JZK9_9BACT</name>
<evidence type="ECO:0000313" key="3">
    <source>
        <dbReference type="EMBL" id="MBB6146756.1"/>
    </source>
</evidence>
<reference evidence="3 4" key="1">
    <citation type="submission" date="2020-08" db="EMBL/GenBank/DDBJ databases">
        <title>Genomic Encyclopedia of Type Strains, Phase IV (KMG-IV): sequencing the most valuable type-strain genomes for metagenomic binning, comparative biology and taxonomic classification.</title>
        <authorList>
            <person name="Goeker M."/>
        </authorList>
    </citation>
    <scope>NUCLEOTIDE SEQUENCE [LARGE SCALE GENOMIC DNA]</scope>
    <source>
        <strain evidence="3 4">DSM 103733</strain>
    </source>
</reference>
<dbReference type="GO" id="GO:0016887">
    <property type="term" value="F:ATP hydrolysis activity"/>
    <property type="evidence" value="ECO:0007669"/>
    <property type="project" value="InterPro"/>
</dbReference>
<dbReference type="InterPro" id="IPR001482">
    <property type="entry name" value="T2SS/T4SS_dom"/>
</dbReference>
<gene>
    <name evidence="3" type="ORF">HNQ77_004737</name>
</gene>
<dbReference type="EMBL" id="JACHEK010000011">
    <property type="protein sequence ID" value="MBB6146756.1"/>
    <property type="molecule type" value="Genomic_DNA"/>
</dbReference>
<comment type="caution">
    <text evidence="3">The sequence shown here is derived from an EMBL/GenBank/DDBJ whole genome shotgun (WGS) entry which is preliminary data.</text>
</comment>
<evidence type="ECO:0000256" key="1">
    <source>
        <dbReference type="ARBA" id="ARBA00006611"/>
    </source>
</evidence>
<accession>A0A841JZK9</accession>
<dbReference type="Gene3D" id="3.30.450.90">
    <property type="match status" value="1"/>
</dbReference>
<sequence>MSFEIIIPFLKPIEHLLMNTTISEIMVNPDGSVWIEEKGHIVLQHGVRFDDGALLTGLEVIANRFGKKLDADSPIMNLRLPDGSRMAALIPPVVNPSPMMTIRKFTSRNFTIDDLINRKALTEAQAETLTNSVKRGDNLLISGSTSSGKTTLTNVLADFIPDDDRILILEDVAELYIKKPHVISAEAQLDTHKSQIGFADLLKAALRHRPDRIIVGEIRGPEARVFLDALNTGHRGSITTIHANSATDALRRLAQLAMRGSGGGVPLHDVEEECDRSIDVIVQVVNQDGWRHVAEIRTPHEFIAEK</sequence>
<proteinExistence type="inferred from homology"/>
<comment type="similarity">
    <text evidence="1">Belongs to the GSP E family.</text>
</comment>
<dbReference type="OrthoDB" id="105005at2"/>
<dbReference type="InterPro" id="IPR050921">
    <property type="entry name" value="T4SS_GSP_E_ATPase"/>
</dbReference>
<protein>
    <submittedName>
        <fullName evidence="3">Pilus assembly protein CpaF</fullName>
    </submittedName>
</protein>
<dbReference type="PANTHER" id="PTHR30486">
    <property type="entry name" value="TWITCHING MOTILITY PROTEIN PILT"/>
    <property type="match status" value="1"/>
</dbReference>
<organism evidence="3 4">
    <name type="scientific">Silvibacterium bohemicum</name>
    <dbReference type="NCBI Taxonomy" id="1577686"/>
    <lineage>
        <taxon>Bacteria</taxon>
        <taxon>Pseudomonadati</taxon>
        <taxon>Acidobacteriota</taxon>
        <taxon>Terriglobia</taxon>
        <taxon>Terriglobales</taxon>
        <taxon>Acidobacteriaceae</taxon>
        <taxon>Silvibacterium</taxon>
    </lineage>
</organism>
<evidence type="ECO:0000313" key="4">
    <source>
        <dbReference type="Proteomes" id="UP000538666"/>
    </source>
</evidence>
<dbReference type="AlphaFoldDB" id="A0A841JZK9"/>
<dbReference type="Pfam" id="PF00437">
    <property type="entry name" value="T2SSE"/>
    <property type="match status" value="1"/>
</dbReference>
<dbReference type="Gene3D" id="3.40.50.300">
    <property type="entry name" value="P-loop containing nucleotide triphosphate hydrolases"/>
    <property type="match status" value="1"/>
</dbReference>
<dbReference type="SUPFAM" id="SSF52540">
    <property type="entry name" value="P-loop containing nucleoside triphosphate hydrolases"/>
    <property type="match status" value="1"/>
</dbReference>
<dbReference type="InterPro" id="IPR027417">
    <property type="entry name" value="P-loop_NTPase"/>
</dbReference>
<feature type="domain" description="Bacterial type II secretion system protein E" evidence="2">
    <location>
        <begin position="11"/>
        <end position="282"/>
    </location>
</feature>